<reference evidence="1" key="1">
    <citation type="submission" date="2014-03" db="EMBL/GenBank/DDBJ databases">
        <authorList>
            <person name="Genoscope - CEA"/>
        </authorList>
    </citation>
    <scope>NUCLEOTIDE SEQUENCE [LARGE SCALE GENOMIC DNA]</scope>
    <source>
        <strain evidence="1">CF27</strain>
    </source>
</reference>
<dbReference type="Proteomes" id="UP000193925">
    <property type="component" value="Chromosome AFERRI"/>
</dbReference>
<evidence type="ECO:0000313" key="1">
    <source>
        <dbReference type="EMBL" id="CDQ11053.1"/>
    </source>
</evidence>
<evidence type="ECO:0000313" key="2">
    <source>
        <dbReference type="EMBL" id="SMH64989.1"/>
    </source>
</evidence>
<proteinExistence type="predicted"/>
<gene>
    <name evidence="2" type="ORF">AFERRI_11023</name>
    <name evidence="1" type="ORF">AFERRI_50018</name>
</gene>
<evidence type="ECO:0000313" key="3">
    <source>
        <dbReference type="Proteomes" id="UP000193925"/>
    </source>
</evidence>
<dbReference type="EMBL" id="CCCS020000045">
    <property type="protein sequence ID" value="CDQ11053.1"/>
    <property type="molecule type" value="Genomic_DNA"/>
</dbReference>
<sequence length="30" mass="3422">MIYAEATIDLHIIGIMSLSRLLAHLYKTAY</sequence>
<keyword evidence="3" id="KW-1185">Reference proteome</keyword>
<accession>A0A060UWD6</accession>
<name>A0A060UWD6_9PROT</name>
<reference evidence="1" key="2">
    <citation type="submission" date="2014-07" db="EMBL/GenBank/DDBJ databases">
        <title>Initial genome analysis of the psychrotolerant acidophile Acidithiobacillus ferrivorans CF27: insights into iron and sulfur oxidation pathways and into biofilm formation.</title>
        <authorList>
            <person name="Talla E."/>
            <person name="Hedrich S."/>
            <person name="Mangenot S."/>
            <person name="Ji B."/>
            <person name="Johnson D.B."/>
            <person name="Barbe V."/>
            <person name="Bonnefoy V."/>
        </authorList>
    </citation>
    <scope>NUCLEOTIDE SEQUENCE [LARGE SCALE GENOMIC DNA]</scope>
    <source>
        <strain evidence="1">CF27</strain>
    </source>
</reference>
<protein>
    <submittedName>
        <fullName evidence="1">Uncharacterized protein</fullName>
    </submittedName>
</protein>
<organism evidence="1">
    <name type="scientific">Acidithiobacillus ferrivorans</name>
    <dbReference type="NCBI Taxonomy" id="160808"/>
    <lineage>
        <taxon>Bacteria</taxon>
        <taxon>Pseudomonadati</taxon>
        <taxon>Pseudomonadota</taxon>
        <taxon>Acidithiobacillia</taxon>
        <taxon>Acidithiobacillales</taxon>
        <taxon>Acidithiobacillaceae</taxon>
        <taxon>Acidithiobacillus</taxon>
    </lineage>
</organism>
<dbReference type="EMBL" id="LT841305">
    <property type="protein sequence ID" value="SMH64989.1"/>
    <property type="molecule type" value="Genomic_DNA"/>
</dbReference>
<reference evidence="2 3" key="3">
    <citation type="submission" date="2017-03" db="EMBL/GenBank/DDBJ databases">
        <authorList>
            <person name="Regsiter A."/>
            <person name="William W."/>
        </authorList>
    </citation>
    <scope>NUCLEOTIDE SEQUENCE [LARGE SCALE GENOMIC DNA]</scope>
    <source>
        <strain evidence="2">PRJEB5721</strain>
    </source>
</reference>
<dbReference type="AlphaFoldDB" id="A0A060UWD6"/>